<dbReference type="Proteomes" id="UP000001593">
    <property type="component" value="Unassembled WGS sequence"/>
</dbReference>
<dbReference type="Pfam" id="PF22528">
    <property type="entry name" value="PRMT_C"/>
    <property type="match status" value="1"/>
</dbReference>
<dbReference type="GO" id="GO:0032259">
    <property type="term" value="P:methylation"/>
    <property type="evidence" value="ECO:0007669"/>
    <property type="project" value="UniProtKB-KW"/>
</dbReference>
<sequence>DLAGFKMSCMKKTVSKEAAIETVDVDALISTHCTIKSIDINSCKKEDLNFISSFRFEIKKPDFFTGIVSYFDIFFEHEAKEKVVFSTSPAHTPTHWKQAIFYFQNPIPVTQGQILTGHISCYKNLKEPRSLDVRIEV</sequence>
<reference evidence="7 8" key="1">
    <citation type="journal article" date="2007" name="Science">
        <title>Sea anemone genome reveals ancestral eumetazoan gene repertoire and genomic organization.</title>
        <authorList>
            <person name="Putnam N.H."/>
            <person name="Srivastava M."/>
            <person name="Hellsten U."/>
            <person name="Dirks B."/>
            <person name="Chapman J."/>
            <person name="Salamov A."/>
            <person name="Terry A."/>
            <person name="Shapiro H."/>
            <person name="Lindquist E."/>
            <person name="Kapitonov V.V."/>
            <person name="Jurka J."/>
            <person name="Genikhovich G."/>
            <person name="Grigoriev I.V."/>
            <person name="Lucas S.M."/>
            <person name="Steele R.E."/>
            <person name="Finnerty J.R."/>
            <person name="Technau U."/>
            <person name="Martindale M.Q."/>
            <person name="Rokhsar D.S."/>
        </authorList>
    </citation>
    <scope>NUCLEOTIDE SEQUENCE [LARGE SCALE GENOMIC DNA]</scope>
    <source>
        <strain evidence="8">CH2 X CH6</strain>
    </source>
</reference>
<feature type="domain" description="Protein arginine N-methyltransferase" evidence="6">
    <location>
        <begin position="3"/>
        <end position="136"/>
    </location>
</feature>
<organism evidence="7 8">
    <name type="scientific">Nematostella vectensis</name>
    <name type="common">Starlet sea anemone</name>
    <dbReference type="NCBI Taxonomy" id="45351"/>
    <lineage>
        <taxon>Eukaryota</taxon>
        <taxon>Metazoa</taxon>
        <taxon>Cnidaria</taxon>
        <taxon>Anthozoa</taxon>
        <taxon>Hexacorallia</taxon>
        <taxon>Actiniaria</taxon>
        <taxon>Edwardsiidae</taxon>
        <taxon>Nematostella</taxon>
    </lineage>
</organism>
<keyword evidence="8" id="KW-1185">Reference proteome</keyword>
<dbReference type="GO" id="GO:0005634">
    <property type="term" value="C:nucleus"/>
    <property type="evidence" value="ECO:0000318"/>
    <property type="project" value="GO_Central"/>
</dbReference>
<dbReference type="GO" id="GO:0042054">
    <property type="term" value="F:histone methyltransferase activity"/>
    <property type="evidence" value="ECO:0000318"/>
    <property type="project" value="GO_Central"/>
</dbReference>
<feature type="non-terminal residue" evidence="7">
    <location>
        <position position="1"/>
    </location>
</feature>
<comment type="subcellular location">
    <subcellularLocation>
        <location evidence="1">Nucleus</location>
    </subcellularLocation>
</comment>
<dbReference type="Gene3D" id="2.70.160.11">
    <property type="entry name" value="Hnrnp arginine n-methyltransferase1"/>
    <property type="match status" value="1"/>
</dbReference>
<evidence type="ECO:0000313" key="8">
    <source>
        <dbReference type="Proteomes" id="UP000001593"/>
    </source>
</evidence>
<dbReference type="SUPFAM" id="SSF53335">
    <property type="entry name" value="S-adenosyl-L-methionine-dependent methyltransferases"/>
    <property type="match status" value="1"/>
</dbReference>
<dbReference type="eggNOG" id="KOG1499">
    <property type="taxonomic scope" value="Eukaryota"/>
</dbReference>
<name>A7T6M8_NEMVE</name>
<dbReference type="InterPro" id="IPR029063">
    <property type="entry name" value="SAM-dependent_MTases_sf"/>
</dbReference>
<keyword evidence="4" id="KW-0949">S-adenosyl-L-methionine</keyword>
<dbReference type="PANTHER" id="PTHR11006:SF53">
    <property type="entry name" value="PROTEIN ARGININE N-METHYLTRANSFERASE 3"/>
    <property type="match status" value="1"/>
</dbReference>
<feature type="non-terminal residue" evidence="7">
    <location>
        <position position="137"/>
    </location>
</feature>
<dbReference type="InterPro" id="IPR025799">
    <property type="entry name" value="Arg_MeTrfase"/>
</dbReference>
<evidence type="ECO:0000256" key="3">
    <source>
        <dbReference type="ARBA" id="ARBA00022679"/>
    </source>
</evidence>
<dbReference type="EMBL" id="DS471639">
    <property type="protein sequence ID" value="EDO28377.1"/>
    <property type="molecule type" value="Genomic_DNA"/>
</dbReference>
<evidence type="ECO:0000259" key="6">
    <source>
        <dbReference type="Pfam" id="PF22528"/>
    </source>
</evidence>
<evidence type="ECO:0000256" key="5">
    <source>
        <dbReference type="ARBA" id="ARBA00023242"/>
    </source>
</evidence>
<keyword evidence="5" id="KW-0539">Nucleus</keyword>
<dbReference type="OMA" id="HEXITIF"/>
<dbReference type="GO" id="GO:0006338">
    <property type="term" value="P:chromatin remodeling"/>
    <property type="evidence" value="ECO:0000318"/>
    <property type="project" value="GO_Central"/>
</dbReference>
<dbReference type="InterPro" id="IPR055135">
    <property type="entry name" value="PRMT_dom"/>
</dbReference>
<dbReference type="FunFam" id="2.70.160.11:FF:000007">
    <property type="entry name" value="Protein arginine N-methyltransferase 2"/>
    <property type="match status" value="1"/>
</dbReference>
<proteinExistence type="predicted"/>
<dbReference type="GO" id="GO:0006355">
    <property type="term" value="P:regulation of DNA-templated transcription"/>
    <property type="evidence" value="ECO:0000318"/>
    <property type="project" value="GO_Central"/>
</dbReference>
<keyword evidence="2" id="KW-0489">Methyltransferase</keyword>
<protein>
    <recommendedName>
        <fullName evidence="6">Protein arginine N-methyltransferase domain-containing protein</fullName>
    </recommendedName>
</protein>
<dbReference type="STRING" id="45351.A7T6M8"/>
<gene>
    <name evidence="7" type="ORF">NEMVEDRAFT_v1g47091</name>
</gene>
<dbReference type="GO" id="GO:0016274">
    <property type="term" value="F:protein-arginine N-methyltransferase activity"/>
    <property type="evidence" value="ECO:0000318"/>
    <property type="project" value="GO_Central"/>
</dbReference>
<dbReference type="KEGG" id="nve:5498805"/>
<dbReference type="PANTHER" id="PTHR11006">
    <property type="entry name" value="PROTEIN ARGININE N-METHYLTRANSFERASE"/>
    <property type="match status" value="1"/>
</dbReference>
<dbReference type="AlphaFoldDB" id="A7T6M8"/>
<evidence type="ECO:0000256" key="2">
    <source>
        <dbReference type="ARBA" id="ARBA00022603"/>
    </source>
</evidence>
<evidence type="ECO:0000256" key="1">
    <source>
        <dbReference type="ARBA" id="ARBA00004123"/>
    </source>
</evidence>
<dbReference type="PhylomeDB" id="A7T6M8"/>
<dbReference type="InParanoid" id="A7T6M8"/>
<keyword evidence="3" id="KW-0808">Transferase</keyword>
<accession>A7T6M8</accession>
<dbReference type="HOGENOM" id="CLU_127748_0_0_1"/>
<evidence type="ECO:0000313" key="7">
    <source>
        <dbReference type="EMBL" id="EDO28377.1"/>
    </source>
</evidence>
<evidence type="ECO:0000256" key="4">
    <source>
        <dbReference type="ARBA" id="ARBA00022691"/>
    </source>
</evidence>